<reference evidence="3 5" key="3">
    <citation type="journal article" date="2021" name="Sci. Rep.">
        <title>The distribution of antibiotic resistance genes in chicken gut microbiota commensals.</title>
        <authorList>
            <person name="Juricova H."/>
            <person name="Matiasovicova J."/>
            <person name="Kubasova T."/>
            <person name="Cejkova D."/>
            <person name="Rychlik I."/>
        </authorList>
    </citation>
    <scope>NUCLEOTIDE SEQUENCE [LARGE SCALE GENOMIC DNA]</scope>
    <source>
        <strain evidence="3 5">An423</strain>
    </source>
</reference>
<dbReference type="EC" id="3.2.2.15" evidence="3"/>
<dbReference type="EMBL" id="JACHHD010000005">
    <property type="protein sequence ID" value="MBB5184640.1"/>
    <property type="molecule type" value="Genomic_DNA"/>
</dbReference>
<evidence type="ECO:0000313" key="5">
    <source>
        <dbReference type="Proteomes" id="UP000775500"/>
    </source>
</evidence>
<dbReference type="InterPro" id="IPR036895">
    <property type="entry name" value="Uracil-DNA_glycosylase-like_sf"/>
</dbReference>
<dbReference type="EMBL" id="JACJLU010000003">
    <property type="protein sequence ID" value="MBM6831162.1"/>
    <property type="molecule type" value="Genomic_DNA"/>
</dbReference>
<gene>
    <name evidence="3" type="ORF">H5982_03430</name>
    <name evidence="2" type="ORF">HNQ43_000681</name>
</gene>
<comment type="caution">
    <text evidence="2">The sequence shown here is derived from an EMBL/GenBank/DDBJ whole genome shotgun (WGS) entry which is preliminary data.</text>
</comment>
<name>A0A7W8D317_9FIRM</name>
<sequence>MSRIIGFDPIVHGNDRILILGSMPSVESLHQDFYYANKTNRFWPMLSKIYGVETDTRMQRLALLKKEKIALWDVCHSCVRPGSADSAIRDVRLNPIQEVLETNSSIQKILCNGKTSERLLKSLDLFVPVVSCPSTSAANARWRLEDLVEIYRKELLENG</sequence>
<evidence type="ECO:0000313" key="4">
    <source>
        <dbReference type="Proteomes" id="UP000521313"/>
    </source>
</evidence>
<proteinExistence type="predicted"/>
<dbReference type="NCBIfam" id="TIGR04274">
    <property type="entry name" value="hypoxanDNAglyco"/>
    <property type="match status" value="1"/>
</dbReference>
<dbReference type="CDD" id="cd10032">
    <property type="entry name" value="UDG-F6_HDG"/>
    <property type="match status" value="1"/>
</dbReference>
<organism evidence="2 4">
    <name type="scientific">Faecalicoccus acidiformans</name>
    <dbReference type="NCBI Taxonomy" id="915173"/>
    <lineage>
        <taxon>Bacteria</taxon>
        <taxon>Bacillati</taxon>
        <taxon>Bacillota</taxon>
        <taxon>Erysipelotrichia</taxon>
        <taxon>Erysipelotrichales</taxon>
        <taxon>Erysipelotrichaceae</taxon>
        <taxon>Faecalicoccus</taxon>
    </lineage>
</organism>
<accession>A0A7W8D317</accession>
<dbReference type="RefSeq" id="WP_183374773.1">
    <property type="nucleotide sequence ID" value="NZ_CALVCN010000048.1"/>
</dbReference>
<evidence type="ECO:0000313" key="3">
    <source>
        <dbReference type="EMBL" id="MBM6831162.1"/>
    </source>
</evidence>
<feature type="domain" description="Uracil-DNA glycosylase-like" evidence="1">
    <location>
        <begin position="14"/>
        <end position="149"/>
    </location>
</feature>
<keyword evidence="3" id="KW-0378">Hydrolase</keyword>
<dbReference type="Pfam" id="PF03167">
    <property type="entry name" value="UDG"/>
    <property type="match status" value="1"/>
</dbReference>
<dbReference type="AlphaFoldDB" id="A0A7W8D317"/>
<keyword evidence="5" id="KW-1185">Reference proteome</keyword>
<dbReference type="InterPro" id="IPR026353">
    <property type="entry name" value="Hypoxan-DNA_Glyclase"/>
</dbReference>
<evidence type="ECO:0000313" key="2">
    <source>
        <dbReference type="EMBL" id="MBB5184640.1"/>
    </source>
</evidence>
<protein>
    <submittedName>
        <fullName evidence="3">DNA-deoxyinosine glycosylase</fullName>
        <ecNumber evidence="3">3.2.2.15</ecNumber>
    </submittedName>
    <submittedName>
        <fullName evidence="2">Hypoxanthine-DNA glycosylase</fullName>
    </submittedName>
</protein>
<reference evidence="2 4" key="1">
    <citation type="submission" date="2020-08" db="EMBL/GenBank/DDBJ databases">
        <title>Genomic Encyclopedia of Type Strains, Phase IV (KMG-IV): sequencing the most valuable type-strain genomes for metagenomic binning, comparative biology and taxonomic classification.</title>
        <authorList>
            <person name="Goeker M."/>
        </authorList>
    </citation>
    <scope>NUCLEOTIDE SEQUENCE [LARGE SCALE GENOMIC DNA]</scope>
    <source>
        <strain evidence="2 4">DSM 26963</strain>
    </source>
</reference>
<dbReference type="Proteomes" id="UP000775500">
    <property type="component" value="Unassembled WGS sequence"/>
</dbReference>
<keyword evidence="3" id="KW-0326">Glycosidase</keyword>
<dbReference type="SUPFAM" id="SSF52141">
    <property type="entry name" value="Uracil-DNA glycosylase-like"/>
    <property type="match status" value="1"/>
</dbReference>
<dbReference type="Gene3D" id="3.40.470.10">
    <property type="entry name" value="Uracil-DNA glycosylase-like domain"/>
    <property type="match status" value="1"/>
</dbReference>
<evidence type="ECO:0000259" key="1">
    <source>
        <dbReference type="Pfam" id="PF03167"/>
    </source>
</evidence>
<reference evidence="3" key="2">
    <citation type="submission" date="2020-08" db="EMBL/GenBank/DDBJ databases">
        <authorList>
            <person name="Cejkova D."/>
            <person name="Kubasova T."/>
            <person name="Jahodarova E."/>
            <person name="Rychlik I."/>
        </authorList>
    </citation>
    <scope>NUCLEOTIDE SEQUENCE</scope>
    <source>
        <strain evidence="3">An423</strain>
    </source>
</reference>
<dbReference type="Proteomes" id="UP000521313">
    <property type="component" value="Unassembled WGS sequence"/>
</dbReference>
<dbReference type="GO" id="GO:0033958">
    <property type="term" value="F:DNA-deoxyinosine glycosylase activity"/>
    <property type="evidence" value="ECO:0007669"/>
    <property type="project" value="UniProtKB-EC"/>
</dbReference>
<dbReference type="InterPro" id="IPR005122">
    <property type="entry name" value="Uracil-DNA_glycosylase-like"/>
</dbReference>